<feature type="compositionally biased region" description="Polar residues" evidence="1">
    <location>
        <begin position="36"/>
        <end position="48"/>
    </location>
</feature>
<evidence type="ECO:0000313" key="2">
    <source>
        <dbReference type="EMBL" id="KAK4113617.1"/>
    </source>
</evidence>
<accession>A0AAN6YTU7</accession>
<evidence type="ECO:0000256" key="1">
    <source>
        <dbReference type="SAM" id="MobiDB-lite"/>
    </source>
</evidence>
<protein>
    <submittedName>
        <fullName evidence="2">Uncharacterized protein</fullName>
    </submittedName>
</protein>
<dbReference type="PANTHER" id="PTHR28266:SF1">
    <property type="entry name" value="LARGE RIBOSOMAL SUBUNIT PROTEIN ML58"/>
    <property type="match status" value="1"/>
</dbReference>
<dbReference type="RefSeq" id="XP_064671187.1">
    <property type="nucleotide sequence ID" value="XM_064811427.1"/>
</dbReference>
<sequence>MEAIVTRPTAPLSCCCRVLGSRTASNSSLLLRPATTIPSGARQKSSAARTRRALRIPPHPSFITSSPDGSPRPSTDRIVFNPPSSAASVYHTPFKFLPKSDPRRRANLAAGLFASSTTVQYTDAITSPPISSSSPPLSDSEKTQTQLPALSPQDLPVVVEERKPTHHLTKEDIEQMRALRAEDPVKNSVQALAERFGCSKLFVMMCCQSPREHRDRMKAAEEAAKARWGPRRAAAREERARRWEMVANGEI</sequence>
<dbReference type="AlphaFoldDB" id="A0AAN6YTU7"/>
<evidence type="ECO:0000313" key="3">
    <source>
        <dbReference type="Proteomes" id="UP001302812"/>
    </source>
</evidence>
<reference evidence="2" key="1">
    <citation type="journal article" date="2023" name="Mol. Phylogenet. Evol.">
        <title>Genome-scale phylogeny and comparative genomics of the fungal order Sordariales.</title>
        <authorList>
            <person name="Hensen N."/>
            <person name="Bonometti L."/>
            <person name="Westerberg I."/>
            <person name="Brannstrom I.O."/>
            <person name="Guillou S."/>
            <person name="Cros-Aarteil S."/>
            <person name="Calhoun S."/>
            <person name="Haridas S."/>
            <person name="Kuo A."/>
            <person name="Mondo S."/>
            <person name="Pangilinan J."/>
            <person name="Riley R."/>
            <person name="LaButti K."/>
            <person name="Andreopoulos B."/>
            <person name="Lipzen A."/>
            <person name="Chen C."/>
            <person name="Yan M."/>
            <person name="Daum C."/>
            <person name="Ng V."/>
            <person name="Clum A."/>
            <person name="Steindorff A."/>
            <person name="Ohm R.A."/>
            <person name="Martin F."/>
            <person name="Silar P."/>
            <person name="Natvig D.O."/>
            <person name="Lalanne C."/>
            <person name="Gautier V."/>
            <person name="Ament-Velasquez S.L."/>
            <person name="Kruys A."/>
            <person name="Hutchinson M.I."/>
            <person name="Powell A.J."/>
            <person name="Barry K."/>
            <person name="Miller A.N."/>
            <person name="Grigoriev I.V."/>
            <person name="Debuchy R."/>
            <person name="Gladieux P."/>
            <person name="Hiltunen Thoren M."/>
            <person name="Johannesson H."/>
        </authorList>
    </citation>
    <scope>NUCLEOTIDE SEQUENCE</scope>
    <source>
        <strain evidence="2">CBS 508.74</strain>
    </source>
</reference>
<gene>
    <name evidence="2" type="ORF">N656DRAFT_707363</name>
</gene>
<dbReference type="GO" id="GO:0003735">
    <property type="term" value="F:structural constituent of ribosome"/>
    <property type="evidence" value="ECO:0007669"/>
    <property type="project" value="TreeGrafter"/>
</dbReference>
<dbReference type="GeneID" id="89935552"/>
<reference evidence="2" key="2">
    <citation type="submission" date="2023-05" db="EMBL/GenBank/DDBJ databases">
        <authorList>
            <consortium name="Lawrence Berkeley National Laboratory"/>
            <person name="Steindorff A."/>
            <person name="Hensen N."/>
            <person name="Bonometti L."/>
            <person name="Westerberg I."/>
            <person name="Brannstrom I.O."/>
            <person name="Guillou S."/>
            <person name="Cros-Aarteil S."/>
            <person name="Calhoun S."/>
            <person name="Haridas S."/>
            <person name="Kuo A."/>
            <person name="Mondo S."/>
            <person name="Pangilinan J."/>
            <person name="Riley R."/>
            <person name="Labutti K."/>
            <person name="Andreopoulos B."/>
            <person name="Lipzen A."/>
            <person name="Chen C."/>
            <person name="Yanf M."/>
            <person name="Daum C."/>
            <person name="Ng V."/>
            <person name="Clum A."/>
            <person name="Ohm R."/>
            <person name="Martin F."/>
            <person name="Silar P."/>
            <person name="Natvig D."/>
            <person name="Lalanne C."/>
            <person name="Gautier V."/>
            <person name="Ament-Velasquez S.L."/>
            <person name="Kruys A."/>
            <person name="Hutchinson M.I."/>
            <person name="Powell A.J."/>
            <person name="Barry K."/>
            <person name="Miller A.N."/>
            <person name="Grigoriev I.V."/>
            <person name="Debuchy R."/>
            <person name="Gladieux P."/>
            <person name="Thoren M.H."/>
            <person name="Johannesson H."/>
        </authorList>
    </citation>
    <scope>NUCLEOTIDE SEQUENCE</scope>
    <source>
        <strain evidence="2">CBS 508.74</strain>
    </source>
</reference>
<dbReference type="PANTHER" id="PTHR28266">
    <property type="entry name" value="54S RIBOSOMAL PROTEIN L20, MITOCHONDRIAL"/>
    <property type="match status" value="1"/>
</dbReference>
<dbReference type="Proteomes" id="UP001302812">
    <property type="component" value="Unassembled WGS sequence"/>
</dbReference>
<proteinExistence type="predicted"/>
<comment type="caution">
    <text evidence="2">The sequence shown here is derived from an EMBL/GenBank/DDBJ whole genome shotgun (WGS) entry which is preliminary data.</text>
</comment>
<dbReference type="EMBL" id="MU853339">
    <property type="protein sequence ID" value="KAK4113617.1"/>
    <property type="molecule type" value="Genomic_DNA"/>
</dbReference>
<dbReference type="Pfam" id="PF12824">
    <property type="entry name" value="MRP-L20"/>
    <property type="match status" value="1"/>
</dbReference>
<feature type="region of interest" description="Disordered" evidence="1">
    <location>
        <begin position="124"/>
        <end position="148"/>
    </location>
</feature>
<organism evidence="2 3">
    <name type="scientific">Canariomyces notabilis</name>
    <dbReference type="NCBI Taxonomy" id="2074819"/>
    <lineage>
        <taxon>Eukaryota</taxon>
        <taxon>Fungi</taxon>
        <taxon>Dikarya</taxon>
        <taxon>Ascomycota</taxon>
        <taxon>Pezizomycotina</taxon>
        <taxon>Sordariomycetes</taxon>
        <taxon>Sordariomycetidae</taxon>
        <taxon>Sordariales</taxon>
        <taxon>Chaetomiaceae</taxon>
        <taxon>Canariomyces</taxon>
    </lineage>
</organism>
<feature type="compositionally biased region" description="Low complexity" evidence="1">
    <location>
        <begin position="127"/>
        <end position="138"/>
    </location>
</feature>
<feature type="region of interest" description="Disordered" evidence="1">
    <location>
        <begin position="36"/>
        <end position="83"/>
    </location>
</feature>
<dbReference type="InterPro" id="IPR024388">
    <property type="entry name" value="Ribosomal_mL58"/>
</dbReference>
<name>A0AAN6YTU7_9PEZI</name>
<keyword evidence="3" id="KW-1185">Reference proteome</keyword>
<dbReference type="GO" id="GO:0005762">
    <property type="term" value="C:mitochondrial large ribosomal subunit"/>
    <property type="evidence" value="ECO:0007669"/>
    <property type="project" value="TreeGrafter"/>
</dbReference>